<evidence type="ECO:0000256" key="1">
    <source>
        <dbReference type="HAMAP-Rule" id="MF_01270"/>
    </source>
</evidence>
<dbReference type="CDD" id="cd24050">
    <property type="entry name" value="ASKHA_NBD_ANMK"/>
    <property type="match status" value="1"/>
</dbReference>
<dbReference type="PANTHER" id="PTHR30605">
    <property type="entry name" value="ANHYDRO-N-ACETYLMURAMIC ACID KINASE"/>
    <property type="match status" value="1"/>
</dbReference>
<dbReference type="EMBL" id="JAOVQM010000005">
    <property type="protein sequence ID" value="MCV2232508.1"/>
    <property type="molecule type" value="Genomic_DNA"/>
</dbReference>
<reference evidence="2" key="1">
    <citation type="submission" date="2022-09" db="EMBL/GenBank/DDBJ databases">
        <title>Novel Mycoplasma species identified in domestic and wild animals.</title>
        <authorList>
            <person name="Volokhov D.V."/>
            <person name="Furtak V.A."/>
            <person name="Zagorodnyaya T.A."/>
        </authorList>
    </citation>
    <scope>NUCLEOTIDE SEQUENCE</scope>
    <source>
        <strain evidence="2">Oakley</strain>
    </source>
</reference>
<dbReference type="Gene3D" id="3.30.420.40">
    <property type="match status" value="2"/>
</dbReference>
<dbReference type="EC" id="2.7.1.170" evidence="1"/>
<keyword evidence="1" id="KW-0547">Nucleotide-binding</keyword>
<gene>
    <name evidence="1 2" type="primary">anmK</name>
    <name evidence="2" type="ORF">N7548_06680</name>
</gene>
<dbReference type="HAMAP" id="MF_01270">
    <property type="entry name" value="AnhMurNAc_kinase"/>
    <property type="match status" value="1"/>
</dbReference>
<evidence type="ECO:0000313" key="3">
    <source>
        <dbReference type="Proteomes" id="UP001177160"/>
    </source>
</evidence>
<dbReference type="SUPFAM" id="SSF53067">
    <property type="entry name" value="Actin-like ATPase domain"/>
    <property type="match status" value="1"/>
</dbReference>
<keyword evidence="1" id="KW-0067">ATP-binding</keyword>
<dbReference type="NCBIfam" id="NF007142">
    <property type="entry name" value="PRK09585.2-1"/>
    <property type="match status" value="1"/>
</dbReference>
<comment type="similarity">
    <text evidence="1">Belongs to the anhydro-N-acetylmuramic acid kinase family.</text>
</comment>
<keyword evidence="1" id="KW-0119">Carbohydrate metabolism</keyword>
<keyword evidence="3" id="KW-1185">Reference proteome</keyword>
<dbReference type="NCBIfam" id="NF007148">
    <property type="entry name" value="PRK09585.3-2"/>
    <property type="match status" value="1"/>
</dbReference>
<evidence type="ECO:0000313" key="2">
    <source>
        <dbReference type="EMBL" id="MCV2232508.1"/>
    </source>
</evidence>
<comment type="catalytic activity">
    <reaction evidence="1">
        <text>1,6-anhydro-N-acetyl-beta-muramate + ATP + H2O = N-acetyl-D-muramate 6-phosphate + ADP + H(+)</text>
        <dbReference type="Rhea" id="RHEA:24952"/>
        <dbReference type="ChEBI" id="CHEBI:15377"/>
        <dbReference type="ChEBI" id="CHEBI:15378"/>
        <dbReference type="ChEBI" id="CHEBI:30616"/>
        <dbReference type="ChEBI" id="CHEBI:58690"/>
        <dbReference type="ChEBI" id="CHEBI:58722"/>
        <dbReference type="ChEBI" id="CHEBI:456216"/>
        <dbReference type="EC" id="2.7.1.170"/>
    </reaction>
</comment>
<keyword evidence="1 2" id="KW-0418">Kinase</keyword>
<dbReference type="Proteomes" id="UP001177160">
    <property type="component" value="Unassembled WGS sequence"/>
</dbReference>
<dbReference type="Pfam" id="PF03702">
    <property type="entry name" value="AnmK"/>
    <property type="match status" value="1"/>
</dbReference>
<proteinExistence type="inferred from homology"/>
<keyword evidence="1 2" id="KW-0808">Transferase</keyword>
<name>A0ABT2Y6Y1_9MOLU</name>
<sequence length="379" mass="41945">MKLSIGLMSGTSLDGIDVVLCEIDGSFMDTSVRVIAHQSYELEPGLVEKIQDTIQLKTNVRDITSLNFELGYAFSDAINQFLKTQNLQPSNIDFIASHGQTIYHIPTTSKDHVKSTLQLGFGSIIAQLTGITTVSNFRVADMAVGGQGAPLVPYAEYVLFSQKDKTIAMHNLGGISNLTLMPKGQDINQVIAFDTGPANMMIDYAMKKLFNEPYDRNGYHASLGKLIEPLYETLMAHPYLKQDFPKSTGRELFGDDYTAHLIQTYKDEHPNDIVHTLSMFTVNSIIESYRKMLKTQPIDEIVFSGGGAYNPFIIENIRKGIYPIKVSTLEDHGMDSKCKEAVAFVILGNETLNRHFNHILSATGATKLVVLGDISPVIK</sequence>
<dbReference type="GO" id="GO:0016301">
    <property type="term" value="F:kinase activity"/>
    <property type="evidence" value="ECO:0007669"/>
    <property type="project" value="UniProtKB-KW"/>
</dbReference>
<dbReference type="InterPro" id="IPR005338">
    <property type="entry name" value="Anhydro_N_Ac-Mur_kinase"/>
</dbReference>
<dbReference type="InterPro" id="IPR043129">
    <property type="entry name" value="ATPase_NBD"/>
</dbReference>
<organism evidence="2 3">
    <name type="scientific">Paracholeplasma manati</name>
    <dbReference type="NCBI Taxonomy" id="591373"/>
    <lineage>
        <taxon>Bacteria</taxon>
        <taxon>Bacillati</taxon>
        <taxon>Mycoplasmatota</taxon>
        <taxon>Mollicutes</taxon>
        <taxon>Acholeplasmatales</taxon>
        <taxon>Acholeplasmataceae</taxon>
        <taxon>Paracholeplasma</taxon>
    </lineage>
</organism>
<comment type="pathway">
    <text evidence="1">Cell wall biogenesis; peptidoglycan recycling.</text>
</comment>
<comment type="function">
    <text evidence="1">Catalyzes the specific phosphorylation of 1,6-anhydro-N-acetylmuramic acid (anhMurNAc) with the simultaneous cleavage of the 1,6-anhydro ring, generating MurNAc-6-P. Is required for the utilization of anhMurNAc either imported from the medium or derived from its own cell wall murein, and thus plays a role in cell wall recycling.</text>
</comment>
<dbReference type="RefSeq" id="WP_263608696.1">
    <property type="nucleotide sequence ID" value="NZ_JAOVQM010000005.1"/>
</dbReference>
<protein>
    <recommendedName>
        <fullName evidence="1">Anhydro-N-acetylmuramic acid kinase</fullName>
        <ecNumber evidence="1">2.7.1.170</ecNumber>
    </recommendedName>
    <alternativeName>
        <fullName evidence="1">AnhMurNAc kinase</fullName>
    </alternativeName>
</protein>
<dbReference type="PANTHER" id="PTHR30605:SF0">
    <property type="entry name" value="ANHYDRO-N-ACETYLMURAMIC ACID KINASE"/>
    <property type="match status" value="1"/>
</dbReference>
<feature type="binding site" evidence="1">
    <location>
        <begin position="10"/>
        <end position="17"/>
    </location>
    <ligand>
        <name>ATP</name>
        <dbReference type="ChEBI" id="CHEBI:30616"/>
    </ligand>
</feature>
<comment type="pathway">
    <text evidence="1">Amino-sugar metabolism; 1,6-anhydro-N-acetylmuramate degradation.</text>
</comment>
<comment type="caution">
    <text evidence="2">The sequence shown here is derived from an EMBL/GenBank/DDBJ whole genome shotgun (WGS) entry which is preliminary data.</text>
</comment>
<accession>A0ABT2Y6Y1</accession>